<keyword evidence="6 8" id="KW-1133">Transmembrane helix</keyword>
<sequence length="345" mass="36339">MTKQKQKIMAIAIIGGLLCIVSLLALHVGTIMIPIGGGIQSILNGMGIPVHFTAPITAEQEAVLWFIRMPRLIIGLLVGGALALAGAVMQGVFSNPLADPGIMGVSAGASLGAVIAIALGVTSLGMFYMPAFAFVGAFVSVGITIILTLRNNKLDTTTLLLAGVAVSMLLGAFTSGILTMINEYRLREFLFWMVGGLDFRRWDHVALAVGPIVTGSVILMMLGRHLNVLVLGDTEARALGLPVMVYRMLFLFLASVVTATAVCVSGSIGFVGLVVPHIVRLLVGPDHRILLPMAAVGGALFLVFCDTLGRVIAQPIEIRVGIMTALLGAPYFLYLLHRLRSKGGA</sequence>
<reference evidence="10 12" key="2">
    <citation type="submission" date="2018-09" db="EMBL/GenBank/DDBJ databases">
        <title>Genome sequence of Veillonella atypica isolated from periodontal Korean patients.</title>
        <authorList>
            <person name="Lee J.-H."/>
            <person name="Moon J.-H."/>
            <person name="Shin S.-Y."/>
        </authorList>
    </citation>
    <scope>NUCLEOTIDE SEQUENCE [LARGE SCALE GENOMIC DNA]</scope>
    <source>
        <strain evidence="10 12">KHUD_V1</strain>
    </source>
</reference>
<feature type="transmembrane region" description="Helical" evidence="8">
    <location>
        <begin position="244"/>
        <end position="269"/>
    </location>
</feature>
<keyword evidence="4" id="KW-1003">Cell membrane</keyword>
<comment type="subcellular location">
    <subcellularLocation>
        <location evidence="1">Cell membrane</location>
        <topology evidence="1">Multi-pass membrane protein</topology>
    </subcellularLocation>
</comment>
<evidence type="ECO:0000256" key="6">
    <source>
        <dbReference type="ARBA" id="ARBA00022989"/>
    </source>
</evidence>
<dbReference type="InterPro" id="IPR000522">
    <property type="entry name" value="ABC_transptr_permease_BtuC"/>
</dbReference>
<organism evidence="9">
    <name type="scientific">Veillonella atypica</name>
    <dbReference type="NCBI Taxonomy" id="39777"/>
    <lineage>
        <taxon>Bacteria</taxon>
        <taxon>Bacillati</taxon>
        <taxon>Bacillota</taxon>
        <taxon>Negativicutes</taxon>
        <taxon>Veillonellales</taxon>
        <taxon>Veillonellaceae</taxon>
        <taxon>Veillonella</taxon>
    </lineage>
</organism>
<evidence type="ECO:0000256" key="2">
    <source>
        <dbReference type="ARBA" id="ARBA00007935"/>
    </source>
</evidence>
<evidence type="ECO:0000313" key="11">
    <source>
        <dbReference type="Proteomes" id="UP000070226"/>
    </source>
</evidence>
<name>A0A133S636_9FIRM</name>
<dbReference type="CDD" id="cd06550">
    <property type="entry name" value="TM_ABC_iron-siderophores_like"/>
    <property type="match status" value="1"/>
</dbReference>
<feature type="transmembrane region" description="Helical" evidence="8">
    <location>
        <begin position="72"/>
        <end position="89"/>
    </location>
</feature>
<evidence type="ECO:0000256" key="5">
    <source>
        <dbReference type="ARBA" id="ARBA00022692"/>
    </source>
</evidence>
<evidence type="ECO:0000256" key="7">
    <source>
        <dbReference type="ARBA" id="ARBA00023136"/>
    </source>
</evidence>
<evidence type="ECO:0000313" key="10">
    <source>
        <dbReference type="EMBL" id="RJY50570.1"/>
    </source>
</evidence>
<feature type="transmembrane region" description="Helical" evidence="8">
    <location>
        <begin position="101"/>
        <end position="121"/>
    </location>
</feature>
<dbReference type="Gene3D" id="1.10.3470.10">
    <property type="entry name" value="ABC transporter involved in vitamin B12 uptake, BtuC"/>
    <property type="match status" value="1"/>
</dbReference>
<keyword evidence="5 8" id="KW-0812">Transmembrane</keyword>
<dbReference type="STRING" id="39777.B7L28_00595"/>
<feature type="transmembrane region" description="Helical" evidence="8">
    <location>
        <begin position="127"/>
        <end position="147"/>
    </location>
</feature>
<feature type="transmembrane region" description="Helical" evidence="8">
    <location>
        <begin position="159"/>
        <end position="181"/>
    </location>
</feature>
<gene>
    <name evidence="10" type="ORF">D2965_04170</name>
    <name evidence="9" type="ORF">HMPREF3233_00533</name>
</gene>
<dbReference type="EMBL" id="QXZZ01000024">
    <property type="protein sequence ID" value="RJY50570.1"/>
    <property type="molecule type" value="Genomic_DNA"/>
</dbReference>
<feature type="transmembrane region" description="Helical" evidence="8">
    <location>
        <begin position="320"/>
        <end position="337"/>
    </location>
</feature>
<feature type="transmembrane region" description="Helical" evidence="8">
    <location>
        <begin position="289"/>
        <end position="308"/>
    </location>
</feature>
<dbReference type="GO" id="GO:0005886">
    <property type="term" value="C:plasma membrane"/>
    <property type="evidence" value="ECO:0007669"/>
    <property type="project" value="UniProtKB-SubCell"/>
</dbReference>
<dbReference type="Proteomes" id="UP000277803">
    <property type="component" value="Unassembled WGS sequence"/>
</dbReference>
<reference evidence="9 11" key="1">
    <citation type="submission" date="2016-01" db="EMBL/GenBank/DDBJ databases">
        <authorList>
            <person name="Oliw E.H."/>
        </authorList>
    </citation>
    <scope>NUCLEOTIDE SEQUENCE [LARGE SCALE GENOMIC DNA]</scope>
    <source>
        <strain evidence="9 11">CMW7756B</strain>
    </source>
</reference>
<protein>
    <submittedName>
        <fullName evidence="10">Iron ABC transporter permease</fullName>
    </submittedName>
    <submittedName>
        <fullName evidence="9">Putative corrinoid ABC transporter permease</fullName>
    </submittedName>
</protein>
<evidence type="ECO:0000256" key="1">
    <source>
        <dbReference type="ARBA" id="ARBA00004651"/>
    </source>
</evidence>
<comment type="similarity">
    <text evidence="2">Belongs to the binding-protein-dependent transport system permease family. FecCD subfamily.</text>
</comment>
<dbReference type="Proteomes" id="UP000070226">
    <property type="component" value="Unassembled WGS sequence"/>
</dbReference>
<dbReference type="PANTHER" id="PTHR30472">
    <property type="entry name" value="FERRIC ENTEROBACTIN TRANSPORT SYSTEM PERMEASE PROTEIN"/>
    <property type="match status" value="1"/>
</dbReference>
<dbReference type="AlphaFoldDB" id="A0A133S636"/>
<evidence type="ECO:0000256" key="4">
    <source>
        <dbReference type="ARBA" id="ARBA00022475"/>
    </source>
</evidence>
<dbReference type="Pfam" id="PF01032">
    <property type="entry name" value="FecCD"/>
    <property type="match status" value="1"/>
</dbReference>
<evidence type="ECO:0000256" key="8">
    <source>
        <dbReference type="SAM" id="Phobius"/>
    </source>
</evidence>
<feature type="transmembrane region" description="Helical" evidence="8">
    <location>
        <begin position="201"/>
        <end position="223"/>
    </location>
</feature>
<keyword evidence="3" id="KW-0813">Transport</keyword>
<dbReference type="GO" id="GO:0022857">
    <property type="term" value="F:transmembrane transporter activity"/>
    <property type="evidence" value="ECO:0007669"/>
    <property type="project" value="InterPro"/>
</dbReference>
<accession>A0A133S636</accession>
<comment type="caution">
    <text evidence="9">The sequence shown here is derived from an EMBL/GenBank/DDBJ whole genome shotgun (WGS) entry which is preliminary data.</text>
</comment>
<evidence type="ECO:0000313" key="12">
    <source>
        <dbReference type="Proteomes" id="UP000277803"/>
    </source>
</evidence>
<proteinExistence type="inferred from homology"/>
<evidence type="ECO:0000313" key="9">
    <source>
        <dbReference type="EMBL" id="KXA65155.1"/>
    </source>
</evidence>
<keyword evidence="7 8" id="KW-0472">Membrane</keyword>
<dbReference type="SUPFAM" id="SSF81345">
    <property type="entry name" value="ABC transporter involved in vitamin B12 uptake, BtuC"/>
    <property type="match status" value="1"/>
</dbReference>
<feature type="transmembrane region" description="Helical" evidence="8">
    <location>
        <begin position="12"/>
        <end position="35"/>
    </location>
</feature>
<dbReference type="PATRIC" id="fig|39777.7.peg.521"/>
<dbReference type="PANTHER" id="PTHR30472:SF25">
    <property type="entry name" value="ABC TRANSPORTER PERMEASE PROTEIN MJ0876-RELATED"/>
    <property type="match status" value="1"/>
</dbReference>
<dbReference type="InterPro" id="IPR037294">
    <property type="entry name" value="ABC_BtuC-like"/>
</dbReference>
<dbReference type="FunFam" id="1.10.3470.10:FF:000001">
    <property type="entry name" value="Vitamin B12 ABC transporter permease BtuC"/>
    <property type="match status" value="1"/>
</dbReference>
<dbReference type="GO" id="GO:0033214">
    <property type="term" value="P:siderophore-iron import into cell"/>
    <property type="evidence" value="ECO:0007669"/>
    <property type="project" value="TreeGrafter"/>
</dbReference>
<dbReference type="EMBL" id="LRQT01000012">
    <property type="protein sequence ID" value="KXA65155.1"/>
    <property type="molecule type" value="Genomic_DNA"/>
</dbReference>
<dbReference type="RefSeq" id="WP_005380104.1">
    <property type="nucleotide sequence ID" value="NZ_CALLHQ010000003.1"/>
</dbReference>
<evidence type="ECO:0000256" key="3">
    <source>
        <dbReference type="ARBA" id="ARBA00022448"/>
    </source>
</evidence>